<dbReference type="Gene3D" id="3.50.40.10">
    <property type="entry name" value="Phenylalanyl-trna Synthetase, Chain B, domain 3"/>
    <property type="match status" value="1"/>
</dbReference>
<feature type="domain" description="B3/B4 tRNA-binding" evidence="1">
    <location>
        <begin position="59"/>
        <end position="210"/>
    </location>
</feature>
<dbReference type="EMBL" id="JBHRXZ010000027">
    <property type="protein sequence ID" value="MFC3609482.1"/>
    <property type="molecule type" value="Genomic_DNA"/>
</dbReference>
<dbReference type="SUPFAM" id="SSF56037">
    <property type="entry name" value="PheT/TilS domain"/>
    <property type="match status" value="1"/>
</dbReference>
<keyword evidence="3" id="KW-1185">Reference proteome</keyword>
<organism evidence="2 3">
    <name type="scientific">Stutzerimonas tarimensis</name>
    <dbReference type="NCBI Taxonomy" id="1507735"/>
    <lineage>
        <taxon>Bacteria</taxon>
        <taxon>Pseudomonadati</taxon>
        <taxon>Pseudomonadota</taxon>
        <taxon>Gammaproteobacteria</taxon>
        <taxon>Pseudomonadales</taxon>
        <taxon>Pseudomonadaceae</taxon>
        <taxon>Stutzerimonas</taxon>
    </lineage>
</organism>
<reference evidence="3" key="1">
    <citation type="journal article" date="2019" name="Int. J. Syst. Evol. Microbiol.">
        <title>The Global Catalogue of Microorganisms (GCM) 10K type strain sequencing project: providing services to taxonomists for standard genome sequencing and annotation.</title>
        <authorList>
            <consortium name="The Broad Institute Genomics Platform"/>
            <consortium name="The Broad Institute Genome Sequencing Center for Infectious Disease"/>
            <person name="Wu L."/>
            <person name="Ma J."/>
        </authorList>
    </citation>
    <scope>NUCLEOTIDE SEQUENCE [LARGE SCALE GENOMIC DNA]</scope>
    <source>
        <strain evidence="3">KCTC 42447</strain>
    </source>
</reference>
<protein>
    <submittedName>
        <fullName evidence="2">B3/4 domain-containing protein</fullName>
    </submittedName>
</protein>
<proteinExistence type="predicted"/>
<dbReference type="InterPro" id="IPR020825">
    <property type="entry name" value="Phe-tRNA_synthase-like_B3/B4"/>
</dbReference>
<dbReference type="Pfam" id="PF03483">
    <property type="entry name" value="B3_4"/>
    <property type="match status" value="1"/>
</dbReference>
<evidence type="ECO:0000259" key="1">
    <source>
        <dbReference type="SMART" id="SM00873"/>
    </source>
</evidence>
<name>A0ABV7TA57_9GAMM</name>
<accession>A0ABV7TA57</accession>
<dbReference type="RefSeq" id="WP_386367115.1">
    <property type="nucleotide sequence ID" value="NZ_JBHRXZ010000027.1"/>
</dbReference>
<dbReference type="InterPro" id="IPR005146">
    <property type="entry name" value="B3/B4_tRNA-bd"/>
</dbReference>
<sequence>MFNPVFCLNAPASLGLKAIAFTLHQLCNQARSEALGTSLDRLRSELQIQASLSQMQGFSDLRLRMGRSPKRFPASPQALLDQYLRMGKLREISPVVDLYNHWSLHSGLSIGAHDLRRIKLPVTLDICQGDEAFHALGSDAAVTLPSGEYAYFDARGQVLCRMEYRQCAATALQADTSAALFIVQGHPDTDLAYLQRTAERLKLDLMRCCVLGARRAANQPLAPRETSYRGELARE</sequence>
<gene>
    <name evidence="2" type="ORF">ACFOMF_17040</name>
</gene>
<dbReference type="PANTHER" id="PTHR39209:SF2">
    <property type="entry name" value="CYTOPLASMIC PROTEIN"/>
    <property type="match status" value="1"/>
</dbReference>
<dbReference type="PANTHER" id="PTHR39209">
    <property type="match status" value="1"/>
</dbReference>
<dbReference type="Proteomes" id="UP001595630">
    <property type="component" value="Unassembled WGS sequence"/>
</dbReference>
<evidence type="ECO:0000313" key="2">
    <source>
        <dbReference type="EMBL" id="MFC3609482.1"/>
    </source>
</evidence>
<evidence type="ECO:0000313" key="3">
    <source>
        <dbReference type="Proteomes" id="UP001595630"/>
    </source>
</evidence>
<dbReference type="SMART" id="SM00873">
    <property type="entry name" value="B3_4"/>
    <property type="match status" value="1"/>
</dbReference>
<comment type="caution">
    <text evidence="2">The sequence shown here is derived from an EMBL/GenBank/DDBJ whole genome shotgun (WGS) entry which is preliminary data.</text>
</comment>